<evidence type="ECO:0008006" key="8">
    <source>
        <dbReference type="Google" id="ProtNLM"/>
    </source>
</evidence>
<accession>A0A6L5XDK2</accession>
<evidence type="ECO:0000256" key="1">
    <source>
        <dbReference type="ARBA" id="ARBA00004141"/>
    </source>
</evidence>
<feature type="transmembrane region" description="Helical" evidence="5">
    <location>
        <begin position="42"/>
        <end position="60"/>
    </location>
</feature>
<keyword evidence="2 5" id="KW-0812">Transmembrane</keyword>
<organism evidence="6 7">
    <name type="scientific">Sodaliphilus pleomorphus</name>
    <dbReference type="NCBI Taxonomy" id="2606626"/>
    <lineage>
        <taxon>Bacteria</taxon>
        <taxon>Pseudomonadati</taxon>
        <taxon>Bacteroidota</taxon>
        <taxon>Bacteroidia</taxon>
        <taxon>Bacteroidales</taxon>
        <taxon>Muribaculaceae</taxon>
        <taxon>Sodaliphilus</taxon>
    </lineage>
</organism>
<dbReference type="RefSeq" id="WP_154327285.1">
    <property type="nucleotide sequence ID" value="NZ_CP045696.1"/>
</dbReference>
<proteinExistence type="predicted"/>
<dbReference type="Gene3D" id="1.20.1280.290">
    <property type="match status" value="1"/>
</dbReference>
<keyword evidence="3 5" id="KW-1133">Transmembrane helix</keyword>
<feature type="transmembrane region" description="Helical" evidence="5">
    <location>
        <begin position="66"/>
        <end position="85"/>
    </location>
</feature>
<evidence type="ECO:0000313" key="6">
    <source>
        <dbReference type="EMBL" id="MSS16692.1"/>
    </source>
</evidence>
<evidence type="ECO:0000256" key="3">
    <source>
        <dbReference type="ARBA" id="ARBA00022989"/>
    </source>
</evidence>
<evidence type="ECO:0000256" key="5">
    <source>
        <dbReference type="SAM" id="Phobius"/>
    </source>
</evidence>
<name>A0A6L5XDK2_9BACT</name>
<dbReference type="Pfam" id="PF04193">
    <property type="entry name" value="PQ-loop"/>
    <property type="match status" value="1"/>
</dbReference>
<evidence type="ECO:0000256" key="4">
    <source>
        <dbReference type="ARBA" id="ARBA00023136"/>
    </source>
</evidence>
<keyword evidence="4 5" id="KW-0472">Membrane</keyword>
<dbReference type="AlphaFoldDB" id="A0A6L5XDK2"/>
<evidence type="ECO:0000313" key="7">
    <source>
        <dbReference type="Proteomes" id="UP000483362"/>
    </source>
</evidence>
<dbReference type="InterPro" id="IPR006603">
    <property type="entry name" value="PQ-loop_rpt"/>
</dbReference>
<sequence length="97" mass="10851">MIDFIAAHISDIVGYIASICMVLGYLPQTLRTVRTRSTDDIALGTFLLMGIGGLFFLIQGLLLSNWPLFVCNLLTTCMSSIIFAIKMHNDYFSRKAR</sequence>
<reference evidence="6 7" key="1">
    <citation type="submission" date="2019-08" db="EMBL/GenBank/DDBJ databases">
        <title>In-depth cultivation of the pig gut microbiome towards novel bacterial diversity and tailored functional studies.</title>
        <authorList>
            <person name="Wylensek D."/>
            <person name="Hitch T.C.A."/>
            <person name="Clavel T."/>
        </authorList>
    </citation>
    <scope>NUCLEOTIDE SEQUENCE [LARGE SCALE GENOMIC DNA]</scope>
    <source>
        <strain evidence="6 7">Oil-RF-744-WCA-WT-10</strain>
    </source>
</reference>
<comment type="caution">
    <text evidence="6">The sequence shown here is derived from an EMBL/GenBank/DDBJ whole genome shotgun (WGS) entry which is preliminary data.</text>
</comment>
<evidence type="ECO:0000256" key="2">
    <source>
        <dbReference type="ARBA" id="ARBA00022692"/>
    </source>
</evidence>
<dbReference type="EMBL" id="VULT01000003">
    <property type="protein sequence ID" value="MSS16692.1"/>
    <property type="molecule type" value="Genomic_DNA"/>
</dbReference>
<feature type="transmembrane region" description="Helical" evidence="5">
    <location>
        <begin position="12"/>
        <end position="30"/>
    </location>
</feature>
<comment type="subcellular location">
    <subcellularLocation>
        <location evidence="1">Membrane</location>
        <topology evidence="1">Multi-pass membrane protein</topology>
    </subcellularLocation>
</comment>
<gene>
    <name evidence="6" type="ORF">FYJ29_02745</name>
</gene>
<dbReference type="Proteomes" id="UP000483362">
    <property type="component" value="Unassembled WGS sequence"/>
</dbReference>
<dbReference type="GO" id="GO:0016020">
    <property type="term" value="C:membrane"/>
    <property type="evidence" value="ECO:0007669"/>
    <property type="project" value="UniProtKB-SubCell"/>
</dbReference>
<protein>
    <recommendedName>
        <fullName evidence="8">PQ loop repeat protein</fullName>
    </recommendedName>
</protein>
<keyword evidence="7" id="KW-1185">Reference proteome</keyword>